<name>A0A0E0IQI5_ORYNI</name>
<accession>A0A0E0IQI5</accession>
<proteinExistence type="predicted"/>
<keyword evidence="2" id="KW-1185">Reference proteome</keyword>
<dbReference type="HOGENOM" id="CLU_2562259_0_0_1"/>
<dbReference type="Proteomes" id="UP000006591">
    <property type="component" value="Chromosome 10"/>
</dbReference>
<organism evidence="1">
    <name type="scientific">Oryza nivara</name>
    <name type="common">Indian wild rice</name>
    <name type="synonym">Oryza sativa f. spontanea</name>
    <dbReference type="NCBI Taxonomy" id="4536"/>
    <lineage>
        <taxon>Eukaryota</taxon>
        <taxon>Viridiplantae</taxon>
        <taxon>Streptophyta</taxon>
        <taxon>Embryophyta</taxon>
        <taxon>Tracheophyta</taxon>
        <taxon>Spermatophyta</taxon>
        <taxon>Magnoliopsida</taxon>
        <taxon>Liliopsida</taxon>
        <taxon>Poales</taxon>
        <taxon>Poaceae</taxon>
        <taxon>BOP clade</taxon>
        <taxon>Oryzoideae</taxon>
        <taxon>Oryzeae</taxon>
        <taxon>Oryzinae</taxon>
        <taxon>Oryza</taxon>
    </lineage>
</organism>
<dbReference type="Gramene" id="ONIVA10G05110.1">
    <property type="protein sequence ID" value="ONIVA10G05110.1"/>
    <property type="gene ID" value="ONIVA10G05110"/>
</dbReference>
<reference evidence="1" key="1">
    <citation type="submission" date="2015-04" db="UniProtKB">
        <authorList>
            <consortium name="EnsemblPlants"/>
        </authorList>
    </citation>
    <scope>IDENTIFICATION</scope>
    <source>
        <strain evidence="1">SL10</strain>
    </source>
</reference>
<dbReference type="EnsemblPlants" id="ONIVA10G05110.1">
    <property type="protein sequence ID" value="ONIVA10G05110.1"/>
    <property type="gene ID" value="ONIVA10G05110"/>
</dbReference>
<reference evidence="1" key="2">
    <citation type="submission" date="2018-04" db="EMBL/GenBank/DDBJ databases">
        <title>OnivRS2 (Oryza nivara Reference Sequence Version 2).</title>
        <authorList>
            <person name="Zhang J."/>
            <person name="Kudrna D."/>
            <person name="Lee S."/>
            <person name="Talag J."/>
            <person name="Rajasekar S."/>
            <person name="Welchert J."/>
            <person name="Hsing Y.-I."/>
            <person name="Wing R.A."/>
        </authorList>
    </citation>
    <scope>NUCLEOTIDE SEQUENCE [LARGE SCALE GENOMIC DNA]</scope>
</reference>
<protein>
    <submittedName>
        <fullName evidence="1">Uncharacterized protein</fullName>
    </submittedName>
</protein>
<dbReference type="AlphaFoldDB" id="A0A0E0IQI5"/>
<evidence type="ECO:0000313" key="1">
    <source>
        <dbReference type="EnsemblPlants" id="ONIVA10G05110.1"/>
    </source>
</evidence>
<evidence type="ECO:0000313" key="2">
    <source>
        <dbReference type="Proteomes" id="UP000006591"/>
    </source>
</evidence>
<sequence>MSRPSTFARGISPSSIAYRSNCRSRRPLRLAASNLDYWGTGTFGCGTIIVEEKDFIAENVTRTPALRSENYNKMMEVPRLRV</sequence>